<feature type="compositionally biased region" description="Polar residues" evidence="6">
    <location>
        <begin position="995"/>
        <end position="1005"/>
    </location>
</feature>
<evidence type="ECO:0000256" key="6">
    <source>
        <dbReference type="SAM" id="MobiDB-lite"/>
    </source>
</evidence>
<feature type="compositionally biased region" description="Basic and acidic residues" evidence="6">
    <location>
        <begin position="117"/>
        <end position="142"/>
    </location>
</feature>
<dbReference type="Gene3D" id="3.40.50.1820">
    <property type="entry name" value="alpha/beta hydrolase"/>
    <property type="match status" value="1"/>
</dbReference>
<evidence type="ECO:0000256" key="5">
    <source>
        <dbReference type="RuleBase" id="RU367093"/>
    </source>
</evidence>
<dbReference type="GO" id="GO:0008970">
    <property type="term" value="F:phospholipase A1 activity"/>
    <property type="evidence" value="ECO:0007669"/>
    <property type="project" value="UniProtKB-UniRule"/>
</dbReference>
<dbReference type="OrthoDB" id="1907061at2759"/>
<dbReference type="EC" id="3.1.1.-" evidence="5"/>
<dbReference type="GO" id="GO:0016042">
    <property type="term" value="P:lipid catabolic process"/>
    <property type="evidence" value="ECO:0007669"/>
    <property type="project" value="UniProtKB-UniRule"/>
</dbReference>
<feature type="compositionally biased region" description="Basic and acidic residues" evidence="6">
    <location>
        <begin position="552"/>
        <end position="563"/>
    </location>
</feature>
<evidence type="ECO:0000256" key="4">
    <source>
        <dbReference type="ARBA" id="ARBA00023098"/>
    </source>
</evidence>
<feature type="compositionally biased region" description="Basic and acidic residues" evidence="6">
    <location>
        <begin position="221"/>
        <end position="236"/>
    </location>
</feature>
<dbReference type="SUPFAM" id="SSF53474">
    <property type="entry name" value="alpha/beta-Hydrolases"/>
    <property type="match status" value="1"/>
</dbReference>
<evidence type="ECO:0000256" key="2">
    <source>
        <dbReference type="ARBA" id="ARBA00022801"/>
    </source>
</evidence>
<feature type="compositionally biased region" description="Basic and acidic residues" evidence="6">
    <location>
        <begin position="452"/>
        <end position="472"/>
    </location>
</feature>
<gene>
    <name evidence="8" type="ORF">EZV62_020315</name>
</gene>
<feature type="region of interest" description="Disordered" evidence="6">
    <location>
        <begin position="1"/>
        <end position="21"/>
    </location>
</feature>
<sequence>MASEQVRRDNTTNEREVEIEKDRVPKMTSHFESMTVHVQESDVPGGKGTESHHHFESLAGKVGDSLDQNKGRVQSYADKARSGNMVGSREEHEEKTRGPHAVGKFEMVGSEQQRPSIDAKGRENRHEQEKSIIQMEGKEEGHQQQQQQGRDMSGRVEGRPQQQQQQGGREMSGKVEDRPQQQQSREMRDKEEGRGKQEQLSLEEISKLRGKAQQNSMEAIKAAEDRYNQAKEETRRKLGAGTEYTAEKGSQAKDTIVQGAQRTSQYVAEKGSEAKDTALEKGQQGYVAAKDTLYNAGKTAKDYTVPKAEQAKNYALEKASQAKDTTIDTSKKVASYAGDKAVAAKDVTVESGKGAAGYVGNVASDAKDRAVVTGWSTAHYTTEKAMEGTGVVAKAAQYSAEKAVEGTKAAARAVQGAAEYAGHKAAEIVSKPLGATKEAAVSTGESVKEYTARKKEEAARELEAKRAQRGQDTEWSYQGQGGGETEQSFEGGDNKGEQQSLTRKAEEKVKEFTRPVASTIQQTLGGVTEQGNQMAKHQGGDNRGGQQSLTRKAQDKVEGKHTEQQGYENQGAAAEVLSAIGETVVEIAQTTKDFMVGEHSIGEKIVGHDDQSNQADEYGDTGNIARRWKELSGSSNWNNMLQPLDKDLRPYIIHYGERAQATYDTFIFNKISPFAGDSSFSKKHLFERTGLTKANPFKYEVTKFLYATSSIGLPEAYMVRSSAKNAGLKNTNWIGYVAVATDEGKAALGRRDIVIAWRGTIQVEEWLKDFDFPLVPAAPALGNKARDGKMHRGFLSVYTSDNPLSQHAKTSAREQATSEVKKLMDKYKNEELSITVTGHSLGGALATIAAADIALNGFNKVGNKSCPVTAFGFASPKIGDKKLADILNAANKDLHILLIRNIPDIVPASPVAPGYTNAGEELTINTLQSDFLSRVGNVAIWHDLEIYLHGIAGTQGSQKPFKLAVPRDISLVNKQTDALKENNSVPGNWWVSGNRGMTQGNNGKWTLNDHEKDDKKEEEEEEDAEAETEPEAH</sequence>
<keyword evidence="3 5" id="KW-0442">Lipid degradation</keyword>
<feature type="domain" description="Fungal lipase-type" evidence="7">
    <location>
        <begin position="754"/>
        <end position="911"/>
    </location>
</feature>
<dbReference type="InterPro" id="IPR002921">
    <property type="entry name" value="Fungal_lipase-type"/>
</dbReference>
<dbReference type="InterPro" id="IPR029058">
    <property type="entry name" value="AB_hydrolase_fold"/>
</dbReference>
<evidence type="ECO:0000256" key="1">
    <source>
        <dbReference type="ARBA" id="ARBA00010701"/>
    </source>
</evidence>
<keyword evidence="9" id="KW-1185">Reference proteome</keyword>
<dbReference type="AlphaFoldDB" id="A0A5C7HDY5"/>
<evidence type="ECO:0000259" key="7">
    <source>
        <dbReference type="Pfam" id="PF01764"/>
    </source>
</evidence>
<evidence type="ECO:0000256" key="3">
    <source>
        <dbReference type="ARBA" id="ARBA00022963"/>
    </source>
</evidence>
<dbReference type="CDD" id="cd00519">
    <property type="entry name" value="Lipase_3"/>
    <property type="match status" value="1"/>
</dbReference>
<dbReference type="InterPro" id="IPR033556">
    <property type="entry name" value="PLA"/>
</dbReference>
<comment type="similarity">
    <text evidence="1 5">Belongs to the AB hydrolase superfamily. Lipase family.</text>
</comment>
<accession>A0A5C7HDY5</accession>
<dbReference type="PANTHER" id="PTHR31828">
    <property type="entry name" value="PHOSPHOLIPASE A1-IIGAMMA"/>
    <property type="match status" value="1"/>
</dbReference>
<feature type="compositionally biased region" description="Basic and acidic residues" evidence="6">
    <location>
        <begin position="171"/>
        <end position="197"/>
    </location>
</feature>
<dbReference type="EMBL" id="VAHF01000009">
    <property type="protein sequence ID" value="TXG55059.1"/>
    <property type="molecule type" value="Genomic_DNA"/>
</dbReference>
<evidence type="ECO:0000313" key="9">
    <source>
        <dbReference type="Proteomes" id="UP000323000"/>
    </source>
</evidence>
<proteinExistence type="inferred from homology"/>
<name>A0A5C7HDY5_9ROSI</name>
<feature type="region of interest" description="Disordered" evidence="6">
    <location>
        <begin position="37"/>
        <end position="257"/>
    </location>
</feature>
<comment type="function">
    <text evidence="5">Acylhydrolase that catalyzes the hydrolysis of phospholipids at the sn-1 position.</text>
</comment>
<dbReference type="Proteomes" id="UP000323000">
    <property type="component" value="Chromosome 9"/>
</dbReference>
<feature type="compositionally biased region" description="Basic and acidic residues" evidence="6">
    <location>
        <begin position="88"/>
        <end position="97"/>
    </location>
</feature>
<dbReference type="FunFam" id="3.40.50.1820:FF:000065">
    <property type="entry name" value="Phospholipase A1-II 3"/>
    <property type="match status" value="1"/>
</dbReference>
<keyword evidence="2 5" id="KW-0378">Hydrolase</keyword>
<comment type="caution">
    <text evidence="8">The sequence shown here is derived from an EMBL/GenBank/DDBJ whole genome shotgun (WGS) entry which is preliminary data.</text>
</comment>
<dbReference type="Pfam" id="PF01764">
    <property type="entry name" value="Lipase_3"/>
    <property type="match status" value="1"/>
</dbReference>
<keyword evidence="4 5" id="KW-0443">Lipid metabolism</keyword>
<reference evidence="9" key="1">
    <citation type="journal article" date="2019" name="Gigascience">
        <title>De novo genome assembly of the endangered Acer yangbiense, a plant species with extremely small populations endemic to Yunnan Province, China.</title>
        <authorList>
            <person name="Yang J."/>
            <person name="Wariss H.M."/>
            <person name="Tao L."/>
            <person name="Zhang R."/>
            <person name="Yun Q."/>
            <person name="Hollingsworth P."/>
            <person name="Dao Z."/>
            <person name="Luo G."/>
            <person name="Guo H."/>
            <person name="Ma Y."/>
            <person name="Sun W."/>
        </authorList>
    </citation>
    <scope>NUCLEOTIDE SEQUENCE [LARGE SCALE GENOMIC DNA]</scope>
    <source>
        <strain evidence="9">cv. Malutang</strain>
    </source>
</reference>
<dbReference type="GO" id="GO:0005737">
    <property type="term" value="C:cytoplasm"/>
    <property type="evidence" value="ECO:0007669"/>
    <property type="project" value="UniProtKB-ARBA"/>
</dbReference>
<feature type="compositionally biased region" description="Basic and acidic residues" evidence="6">
    <location>
        <begin position="503"/>
        <end position="513"/>
    </location>
</feature>
<evidence type="ECO:0000313" key="8">
    <source>
        <dbReference type="EMBL" id="TXG55059.1"/>
    </source>
</evidence>
<feature type="region of interest" description="Disordered" evidence="6">
    <location>
        <begin position="452"/>
        <end position="568"/>
    </location>
</feature>
<feature type="compositionally biased region" description="Acidic residues" evidence="6">
    <location>
        <begin position="1016"/>
        <end position="1033"/>
    </location>
</feature>
<protein>
    <recommendedName>
        <fullName evidence="5">Phospholipase A1</fullName>
        <ecNumber evidence="5">3.1.1.-</ecNumber>
    </recommendedName>
</protein>
<feature type="compositionally biased region" description="Polar residues" evidence="6">
    <location>
        <begin position="516"/>
        <end position="535"/>
    </location>
</feature>
<dbReference type="PANTHER" id="PTHR31828:SF16">
    <property type="entry name" value="PHOSPHOLIPASE A1-IIBETA"/>
    <property type="match status" value="1"/>
</dbReference>
<organism evidence="8 9">
    <name type="scientific">Acer yangbiense</name>
    <dbReference type="NCBI Taxonomy" id="1000413"/>
    <lineage>
        <taxon>Eukaryota</taxon>
        <taxon>Viridiplantae</taxon>
        <taxon>Streptophyta</taxon>
        <taxon>Embryophyta</taxon>
        <taxon>Tracheophyta</taxon>
        <taxon>Spermatophyta</taxon>
        <taxon>Magnoliopsida</taxon>
        <taxon>eudicotyledons</taxon>
        <taxon>Gunneridae</taxon>
        <taxon>Pentapetalae</taxon>
        <taxon>rosids</taxon>
        <taxon>malvids</taxon>
        <taxon>Sapindales</taxon>
        <taxon>Sapindaceae</taxon>
        <taxon>Hippocastanoideae</taxon>
        <taxon>Acereae</taxon>
        <taxon>Acer</taxon>
    </lineage>
</organism>
<feature type="region of interest" description="Disordered" evidence="6">
    <location>
        <begin position="983"/>
        <end position="1033"/>
    </location>
</feature>